<organism evidence="1">
    <name type="scientific">Arundo donax</name>
    <name type="common">Giant reed</name>
    <name type="synonym">Donax arundinaceus</name>
    <dbReference type="NCBI Taxonomy" id="35708"/>
    <lineage>
        <taxon>Eukaryota</taxon>
        <taxon>Viridiplantae</taxon>
        <taxon>Streptophyta</taxon>
        <taxon>Embryophyta</taxon>
        <taxon>Tracheophyta</taxon>
        <taxon>Spermatophyta</taxon>
        <taxon>Magnoliopsida</taxon>
        <taxon>Liliopsida</taxon>
        <taxon>Poales</taxon>
        <taxon>Poaceae</taxon>
        <taxon>PACMAD clade</taxon>
        <taxon>Arundinoideae</taxon>
        <taxon>Arundineae</taxon>
        <taxon>Arundo</taxon>
    </lineage>
</organism>
<sequence>MKGSHPPQICILTKM</sequence>
<dbReference type="EMBL" id="GBRH01168523">
    <property type="protein sequence ID" value="JAE29373.1"/>
    <property type="molecule type" value="Transcribed_RNA"/>
</dbReference>
<name>A0A0A9H8Y3_ARUDO</name>
<reference evidence="1" key="1">
    <citation type="submission" date="2014-09" db="EMBL/GenBank/DDBJ databases">
        <authorList>
            <person name="Magalhaes I.L.F."/>
            <person name="Oliveira U."/>
            <person name="Santos F.R."/>
            <person name="Vidigal T.H.D.A."/>
            <person name="Brescovit A.D."/>
            <person name="Santos A.J."/>
        </authorList>
    </citation>
    <scope>NUCLEOTIDE SEQUENCE</scope>
    <source>
        <tissue evidence="1">Shoot tissue taken approximately 20 cm above the soil surface</tissue>
    </source>
</reference>
<evidence type="ECO:0000313" key="1">
    <source>
        <dbReference type="EMBL" id="JAE29373.1"/>
    </source>
</evidence>
<proteinExistence type="predicted"/>
<accession>A0A0A9H8Y3</accession>
<reference evidence="1" key="2">
    <citation type="journal article" date="2015" name="Data Brief">
        <title>Shoot transcriptome of the giant reed, Arundo donax.</title>
        <authorList>
            <person name="Barrero R.A."/>
            <person name="Guerrero F.D."/>
            <person name="Moolhuijzen P."/>
            <person name="Goolsby J.A."/>
            <person name="Tidwell J."/>
            <person name="Bellgard S.E."/>
            <person name="Bellgard M.I."/>
        </authorList>
    </citation>
    <scope>NUCLEOTIDE SEQUENCE</scope>
    <source>
        <tissue evidence="1">Shoot tissue taken approximately 20 cm above the soil surface</tissue>
    </source>
</reference>
<protein>
    <submittedName>
        <fullName evidence="1">Uncharacterized protein</fullName>
    </submittedName>
</protein>